<organism evidence="1 2">
    <name type="scientific">Acrasis kona</name>
    <dbReference type="NCBI Taxonomy" id="1008807"/>
    <lineage>
        <taxon>Eukaryota</taxon>
        <taxon>Discoba</taxon>
        <taxon>Heterolobosea</taxon>
        <taxon>Tetramitia</taxon>
        <taxon>Eutetramitia</taxon>
        <taxon>Acrasidae</taxon>
        <taxon>Acrasis</taxon>
    </lineage>
</organism>
<dbReference type="SFLD" id="SFLDG01129">
    <property type="entry name" value="C1.5:_HAD__Beta-PGM__Phosphata"/>
    <property type="match status" value="1"/>
</dbReference>
<evidence type="ECO:0000313" key="2">
    <source>
        <dbReference type="Proteomes" id="UP001431209"/>
    </source>
</evidence>
<reference evidence="1 2" key="1">
    <citation type="submission" date="2024-03" db="EMBL/GenBank/DDBJ databases">
        <title>The Acrasis kona genome and developmental transcriptomes reveal deep origins of eukaryotic multicellular pathways.</title>
        <authorList>
            <person name="Sheikh S."/>
            <person name="Fu C.-J."/>
            <person name="Brown M.W."/>
            <person name="Baldauf S.L."/>
        </authorList>
    </citation>
    <scope>NUCLEOTIDE SEQUENCE [LARGE SCALE GENOMIC DNA]</scope>
    <source>
        <strain evidence="1 2">ATCC MYA-3509</strain>
    </source>
</reference>
<dbReference type="Pfam" id="PF13419">
    <property type="entry name" value="HAD_2"/>
    <property type="match status" value="1"/>
</dbReference>
<dbReference type="NCBIfam" id="TIGR01509">
    <property type="entry name" value="HAD-SF-IA-v3"/>
    <property type="match status" value="1"/>
</dbReference>
<dbReference type="Gene3D" id="1.10.260.80">
    <property type="match status" value="1"/>
</dbReference>
<name>A0AAW2ZC04_9EUKA</name>
<keyword evidence="2" id="KW-1185">Reference proteome</keyword>
<dbReference type="AlphaFoldDB" id="A0AAW2ZC04"/>
<sequence length="231" mass="26818">MRRSVNLYDKVTVKNGFYFRSTSYQKNKVKAMVFDLDGTLTLPVIDFNKMRTETAILEGDLLDKIYAVQDKNERDRLFSIIHDIEEEARDRVAYQPNLESLINYFRSTELYNKKLAIVTRNSAAGLDHFKKKLGKDTDCFNIYISRDFLPYKPHPGSLLHISKEFDTPTKNILMVGDSHHDIAYGKAAGAQTCLFTTEEHWTETHDKCVEEDQPDYVIHDLMNLKDIVQQE</sequence>
<dbReference type="InterPro" id="IPR023214">
    <property type="entry name" value="HAD_sf"/>
</dbReference>
<proteinExistence type="predicted"/>
<dbReference type="Gene3D" id="3.40.50.1000">
    <property type="entry name" value="HAD superfamily/HAD-like"/>
    <property type="match status" value="1"/>
</dbReference>
<gene>
    <name evidence="1" type="ORF">AKO1_001911</name>
</gene>
<dbReference type="EMBL" id="JAOPGA020001209">
    <property type="protein sequence ID" value="KAL0486224.1"/>
    <property type="molecule type" value="Genomic_DNA"/>
</dbReference>
<protein>
    <submittedName>
        <fullName evidence="1">Haloacid dehalogenase</fullName>
    </submittedName>
</protein>
<dbReference type="SFLD" id="SFLDS00003">
    <property type="entry name" value="Haloacid_Dehalogenase"/>
    <property type="match status" value="1"/>
</dbReference>
<dbReference type="PANTHER" id="PTHR43885">
    <property type="entry name" value="HALOACID DEHALOGENASE-LIKE HYDROLASE"/>
    <property type="match status" value="1"/>
</dbReference>
<dbReference type="InterPro" id="IPR036412">
    <property type="entry name" value="HAD-like_sf"/>
</dbReference>
<dbReference type="InterPro" id="IPR006439">
    <property type="entry name" value="HAD-SF_hydro_IA"/>
</dbReference>
<dbReference type="SUPFAM" id="SSF56784">
    <property type="entry name" value="HAD-like"/>
    <property type="match status" value="1"/>
</dbReference>
<accession>A0AAW2ZC04</accession>
<dbReference type="NCBIfam" id="TIGR01549">
    <property type="entry name" value="HAD-SF-IA-v1"/>
    <property type="match status" value="1"/>
</dbReference>
<comment type="caution">
    <text evidence="1">The sequence shown here is derived from an EMBL/GenBank/DDBJ whole genome shotgun (WGS) entry which is preliminary data.</text>
</comment>
<dbReference type="Proteomes" id="UP001431209">
    <property type="component" value="Unassembled WGS sequence"/>
</dbReference>
<dbReference type="InterPro" id="IPR041492">
    <property type="entry name" value="HAD_2"/>
</dbReference>
<evidence type="ECO:0000313" key="1">
    <source>
        <dbReference type="EMBL" id="KAL0486224.1"/>
    </source>
</evidence>
<dbReference type="PANTHER" id="PTHR43885:SF1">
    <property type="entry name" value="SUPERFAMILY HYDROLASE, PUTATIVE (AFU_ORTHOLOGUE AFUA_4G13290)-RELATED"/>
    <property type="match status" value="1"/>
</dbReference>